<sequence length="181" mass="20000">MQCFLTPKPSNESKTVRDEHLEEKGVSETLATDIQSNLQASLTPTYRIRNPLQGIPREQLMQDVELFAQQRGLQEQTALLKKGALVAQDPTNIHNIDGPEKLSAREVQILNEEVTHKWRMPMRLFLTIFTCSIGAAVQGWDQTGSNGANIFFPAYYGIGGSSTRDKIIVGLINAGPYIGSA</sequence>
<evidence type="ECO:0008006" key="3">
    <source>
        <dbReference type="Google" id="ProtNLM"/>
    </source>
</evidence>
<dbReference type="AlphaFoldDB" id="A0A9P7N5S1"/>
<proteinExistence type="predicted"/>
<name>A0A9P7N5S1_9HYPO</name>
<protein>
    <recommendedName>
        <fullName evidence="3">Major facilitator superfamily (MFS) profile domain-containing protein</fullName>
    </recommendedName>
</protein>
<evidence type="ECO:0000313" key="2">
    <source>
        <dbReference type="Proteomes" id="UP000748025"/>
    </source>
</evidence>
<reference evidence="1" key="1">
    <citation type="journal article" date="2020" name="bioRxiv">
        <title>Whole genome comparisons of ergot fungi reveals the divergence and evolution of species within the genus Claviceps are the result of varying mechanisms driving genome evolution and host range expansion.</title>
        <authorList>
            <person name="Wyka S.A."/>
            <person name="Mondo S.J."/>
            <person name="Liu M."/>
            <person name="Dettman J."/>
            <person name="Nalam V."/>
            <person name="Broders K.D."/>
        </authorList>
    </citation>
    <scope>NUCLEOTIDE SEQUENCE</scope>
    <source>
        <strain evidence="1">CCC 602</strain>
    </source>
</reference>
<dbReference type="Proteomes" id="UP000748025">
    <property type="component" value="Unassembled WGS sequence"/>
</dbReference>
<gene>
    <name evidence="1" type="ORF">E4U43_004729</name>
</gene>
<comment type="caution">
    <text evidence="1">The sequence shown here is derived from an EMBL/GenBank/DDBJ whole genome shotgun (WGS) entry which is preliminary data.</text>
</comment>
<dbReference type="OrthoDB" id="5290825at2759"/>
<dbReference type="EMBL" id="SRPW01003072">
    <property type="protein sequence ID" value="KAG5988505.1"/>
    <property type="molecule type" value="Genomic_DNA"/>
</dbReference>
<keyword evidence="2" id="KW-1185">Reference proteome</keyword>
<organism evidence="1 2">
    <name type="scientific">Claviceps pusilla</name>
    <dbReference type="NCBI Taxonomy" id="123648"/>
    <lineage>
        <taxon>Eukaryota</taxon>
        <taxon>Fungi</taxon>
        <taxon>Dikarya</taxon>
        <taxon>Ascomycota</taxon>
        <taxon>Pezizomycotina</taxon>
        <taxon>Sordariomycetes</taxon>
        <taxon>Hypocreomycetidae</taxon>
        <taxon>Hypocreales</taxon>
        <taxon>Clavicipitaceae</taxon>
        <taxon>Claviceps</taxon>
    </lineage>
</organism>
<evidence type="ECO:0000313" key="1">
    <source>
        <dbReference type="EMBL" id="KAG5988505.1"/>
    </source>
</evidence>
<accession>A0A9P7N5S1</accession>